<dbReference type="EMBL" id="JBHLTN010000002">
    <property type="protein sequence ID" value="MFC0591013.1"/>
    <property type="molecule type" value="Genomic_DNA"/>
</dbReference>
<dbReference type="PRINTS" id="PR00456">
    <property type="entry name" value="RIBOSOMALP2"/>
</dbReference>
<comment type="caution">
    <text evidence="3">The sequence shown here is derived from an EMBL/GenBank/DDBJ whole genome shotgun (WGS) entry which is preliminary data.</text>
</comment>
<dbReference type="InterPro" id="IPR001859">
    <property type="entry name" value="Ribosomal_P1/P2_euk"/>
</dbReference>
<dbReference type="RefSeq" id="WP_377478611.1">
    <property type="nucleotide sequence ID" value="NZ_JBHLTN010000002.1"/>
</dbReference>
<evidence type="ECO:0000313" key="4">
    <source>
        <dbReference type="Proteomes" id="UP001589834"/>
    </source>
</evidence>
<evidence type="ECO:0000256" key="2">
    <source>
        <dbReference type="ARBA" id="ARBA00023274"/>
    </source>
</evidence>
<dbReference type="Proteomes" id="UP001589834">
    <property type="component" value="Unassembled WGS sequence"/>
</dbReference>
<accession>A0ABV6PPW2</accession>
<sequence>MMYIKSDLGLQAMKDRHAVDITRVQRSALILFDGQRSVRAVLEATAALGATAADVDQLVALGLLQPLAGAGAGTAPAAAAAPAAASAAAPAAAAAAAPAAAAAAGPRAAQAADPPSAQERAQRYRVAYPLATELTAQLGLRGFTLNLAVEAAQGFEGLVELLPRLRAAVGDERIQPLEDVLLGP</sequence>
<proteinExistence type="predicted"/>
<evidence type="ECO:0000256" key="1">
    <source>
        <dbReference type="ARBA" id="ARBA00022980"/>
    </source>
</evidence>
<reference evidence="3 4" key="1">
    <citation type="submission" date="2024-09" db="EMBL/GenBank/DDBJ databases">
        <authorList>
            <person name="Sun Q."/>
            <person name="Mori K."/>
        </authorList>
    </citation>
    <scope>NUCLEOTIDE SEQUENCE [LARGE SCALE GENOMIC DNA]</scope>
    <source>
        <strain evidence="3 4">NCAIM B.02336</strain>
    </source>
</reference>
<organism evidence="3 4">
    <name type="scientific">Ottowia pentelensis</name>
    <dbReference type="NCBI Taxonomy" id="511108"/>
    <lineage>
        <taxon>Bacteria</taxon>
        <taxon>Pseudomonadati</taxon>
        <taxon>Pseudomonadota</taxon>
        <taxon>Betaproteobacteria</taxon>
        <taxon>Burkholderiales</taxon>
        <taxon>Comamonadaceae</taxon>
        <taxon>Ottowia</taxon>
    </lineage>
</organism>
<evidence type="ECO:0000313" key="3">
    <source>
        <dbReference type="EMBL" id="MFC0591013.1"/>
    </source>
</evidence>
<keyword evidence="2" id="KW-0687">Ribonucleoprotein</keyword>
<protein>
    <submittedName>
        <fullName evidence="3">Uncharacterized protein</fullName>
    </submittedName>
</protein>
<name>A0ABV6PPW2_9BURK</name>
<keyword evidence="4" id="KW-1185">Reference proteome</keyword>
<keyword evidence="1" id="KW-0689">Ribosomal protein</keyword>
<gene>
    <name evidence="3" type="ORF">ACFFGG_00435</name>
</gene>